<organism evidence="2 3">
    <name type="scientific">Helicostylum pulchrum</name>
    <dbReference type="NCBI Taxonomy" id="562976"/>
    <lineage>
        <taxon>Eukaryota</taxon>
        <taxon>Fungi</taxon>
        <taxon>Fungi incertae sedis</taxon>
        <taxon>Mucoromycota</taxon>
        <taxon>Mucoromycotina</taxon>
        <taxon>Mucoromycetes</taxon>
        <taxon>Mucorales</taxon>
        <taxon>Mucorineae</taxon>
        <taxon>Mucoraceae</taxon>
        <taxon>Helicostylum</taxon>
    </lineage>
</organism>
<feature type="transmembrane region" description="Helical" evidence="1">
    <location>
        <begin position="52"/>
        <end position="77"/>
    </location>
</feature>
<feature type="transmembrane region" description="Helical" evidence="1">
    <location>
        <begin position="7"/>
        <end position="32"/>
    </location>
</feature>
<reference evidence="2 3" key="1">
    <citation type="submission" date="2024-04" db="EMBL/GenBank/DDBJ databases">
        <title>genome sequences of Mucor flavus KT1a and Helicostylum pulchrum KT1b strains isolation_sourced from the surface of a dry-aged beef.</title>
        <authorList>
            <person name="Toyotome T."/>
            <person name="Hosono M."/>
            <person name="Torimaru M."/>
            <person name="Fukuda K."/>
            <person name="Mikami N."/>
        </authorList>
    </citation>
    <scope>NUCLEOTIDE SEQUENCE [LARGE SCALE GENOMIC DNA]</scope>
    <source>
        <strain evidence="2 3">KT1b</strain>
    </source>
</reference>
<proteinExistence type="predicted"/>
<keyword evidence="3" id="KW-1185">Reference proteome</keyword>
<sequence length="253" mass="28182">MQAKRNVIVQITLLFLIQWHSIAVVALNALALNKSKDSQQGLVIAESGPQDYILLIMASASLIIVSLLLCISFPILLQPRMIELSKKLLAIEVVFSILVIALWTTASSIILNKFNLSSICHNKSKIDTGSNACNLVNATIIVAFVTIGLWCIMLLTTLYTFAELTKLSFIRPVDSLSPYENVKIQISVNTNPIVTDDQTKYDTDTIANETTLNQKDARNKHQLPEQPDSNLTLKDWHFNFEPMDIDLTRIGPS</sequence>
<evidence type="ECO:0000313" key="2">
    <source>
        <dbReference type="EMBL" id="GAA5801733.1"/>
    </source>
</evidence>
<keyword evidence="1" id="KW-1133">Transmembrane helix</keyword>
<evidence type="ECO:0000313" key="3">
    <source>
        <dbReference type="Proteomes" id="UP001476247"/>
    </source>
</evidence>
<gene>
    <name evidence="2" type="ORF">HPULCUR_007185</name>
</gene>
<comment type="caution">
    <text evidence="2">The sequence shown here is derived from an EMBL/GenBank/DDBJ whole genome shotgun (WGS) entry which is preliminary data.</text>
</comment>
<evidence type="ECO:0000256" key="1">
    <source>
        <dbReference type="SAM" id="Phobius"/>
    </source>
</evidence>
<protein>
    <recommendedName>
        <fullName evidence="4">MARVEL domain-containing protein</fullName>
    </recommendedName>
</protein>
<accession>A0ABP9Y413</accession>
<evidence type="ECO:0008006" key="4">
    <source>
        <dbReference type="Google" id="ProtNLM"/>
    </source>
</evidence>
<keyword evidence="1" id="KW-0812">Transmembrane</keyword>
<feature type="transmembrane region" description="Helical" evidence="1">
    <location>
        <begin position="89"/>
        <end position="111"/>
    </location>
</feature>
<keyword evidence="1" id="KW-0472">Membrane</keyword>
<dbReference type="EMBL" id="BAABUJ010000020">
    <property type="protein sequence ID" value="GAA5801733.1"/>
    <property type="molecule type" value="Genomic_DNA"/>
</dbReference>
<name>A0ABP9Y413_9FUNG</name>
<feature type="transmembrane region" description="Helical" evidence="1">
    <location>
        <begin position="140"/>
        <end position="162"/>
    </location>
</feature>
<dbReference type="Proteomes" id="UP001476247">
    <property type="component" value="Unassembled WGS sequence"/>
</dbReference>